<proteinExistence type="predicted"/>
<dbReference type="EMBL" id="SRLO01000220">
    <property type="protein sequence ID" value="TNN66353.1"/>
    <property type="molecule type" value="Genomic_DNA"/>
</dbReference>
<organism evidence="2 3">
    <name type="scientific">Liparis tanakae</name>
    <name type="common">Tanaka's snailfish</name>
    <dbReference type="NCBI Taxonomy" id="230148"/>
    <lineage>
        <taxon>Eukaryota</taxon>
        <taxon>Metazoa</taxon>
        <taxon>Chordata</taxon>
        <taxon>Craniata</taxon>
        <taxon>Vertebrata</taxon>
        <taxon>Euteleostomi</taxon>
        <taxon>Actinopterygii</taxon>
        <taxon>Neopterygii</taxon>
        <taxon>Teleostei</taxon>
        <taxon>Neoteleostei</taxon>
        <taxon>Acanthomorphata</taxon>
        <taxon>Eupercaria</taxon>
        <taxon>Perciformes</taxon>
        <taxon>Cottioidei</taxon>
        <taxon>Cottales</taxon>
        <taxon>Liparidae</taxon>
        <taxon>Liparis</taxon>
    </lineage>
</organism>
<dbReference type="AlphaFoldDB" id="A0A4Z2HN10"/>
<feature type="compositionally biased region" description="Pro residues" evidence="1">
    <location>
        <begin position="16"/>
        <end position="25"/>
    </location>
</feature>
<evidence type="ECO:0000313" key="3">
    <source>
        <dbReference type="Proteomes" id="UP000314294"/>
    </source>
</evidence>
<evidence type="ECO:0000256" key="1">
    <source>
        <dbReference type="SAM" id="MobiDB-lite"/>
    </source>
</evidence>
<feature type="region of interest" description="Disordered" evidence="1">
    <location>
        <begin position="12"/>
        <end position="55"/>
    </location>
</feature>
<gene>
    <name evidence="2" type="ORF">EYF80_023392</name>
</gene>
<comment type="caution">
    <text evidence="2">The sequence shown here is derived from an EMBL/GenBank/DDBJ whole genome shotgun (WGS) entry which is preliminary data.</text>
</comment>
<keyword evidence="3" id="KW-1185">Reference proteome</keyword>
<sequence length="125" mass="13581">MGCRGCAGCLISSHHSPPPPPPPPTHIGTKIKGRDAPPYTPRKKPQQAVIQKSKRQSSLVDGECGAIDVLRVSSRLYDISAAIRSLPFELGRLPRQQEASSCLMMTNDLTLMKRGNRPRAALQAL</sequence>
<reference evidence="2 3" key="1">
    <citation type="submission" date="2019-03" db="EMBL/GenBank/DDBJ databases">
        <title>First draft genome of Liparis tanakae, snailfish: a comprehensive survey of snailfish specific genes.</title>
        <authorList>
            <person name="Kim W."/>
            <person name="Song I."/>
            <person name="Jeong J.-H."/>
            <person name="Kim D."/>
            <person name="Kim S."/>
            <person name="Ryu S."/>
            <person name="Song J.Y."/>
            <person name="Lee S.K."/>
        </authorList>
    </citation>
    <scope>NUCLEOTIDE SEQUENCE [LARGE SCALE GENOMIC DNA]</scope>
    <source>
        <tissue evidence="2">Muscle</tissue>
    </source>
</reference>
<protein>
    <submittedName>
        <fullName evidence="2">Uncharacterized protein</fullName>
    </submittedName>
</protein>
<accession>A0A4Z2HN10</accession>
<dbReference type="Proteomes" id="UP000314294">
    <property type="component" value="Unassembled WGS sequence"/>
</dbReference>
<evidence type="ECO:0000313" key="2">
    <source>
        <dbReference type="EMBL" id="TNN66353.1"/>
    </source>
</evidence>
<name>A0A4Z2HN10_9TELE</name>